<accession>A0ABQ7W8M5</accession>
<comment type="caution">
    <text evidence="2">The sequence shown here is derived from an EMBL/GenBank/DDBJ whole genome shotgun (WGS) entry which is preliminary data.</text>
</comment>
<dbReference type="EMBL" id="JAIVGD010000003">
    <property type="protein sequence ID" value="KAH0776626.1"/>
    <property type="molecule type" value="Genomic_DNA"/>
</dbReference>
<organism evidence="2 3">
    <name type="scientific">Solanum tuberosum</name>
    <name type="common">Potato</name>
    <dbReference type="NCBI Taxonomy" id="4113"/>
    <lineage>
        <taxon>Eukaryota</taxon>
        <taxon>Viridiplantae</taxon>
        <taxon>Streptophyta</taxon>
        <taxon>Embryophyta</taxon>
        <taxon>Tracheophyta</taxon>
        <taxon>Spermatophyta</taxon>
        <taxon>Magnoliopsida</taxon>
        <taxon>eudicotyledons</taxon>
        <taxon>Gunneridae</taxon>
        <taxon>Pentapetalae</taxon>
        <taxon>asterids</taxon>
        <taxon>lamiids</taxon>
        <taxon>Solanales</taxon>
        <taxon>Solanaceae</taxon>
        <taxon>Solanoideae</taxon>
        <taxon>Solaneae</taxon>
        <taxon>Solanum</taxon>
    </lineage>
</organism>
<sequence>MALSLPERRWNEDQLDTERGGNKSIHEVPSVLIQEQNVKLIILPDTLEELFILVTTRRIDNDS</sequence>
<dbReference type="Proteomes" id="UP000826656">
    <property type="component" value="Unassembled WGS sequence"/>
</dbReference>
<reference evidence="2 3" key="1">
    <citation type="journal article" date="2021" name="bioRxiv">
        <title>Chromosome-scale and haplotype-resolved genome assembly of a tetraploid potato cultivar.</title>
        <authorList>
            <person name="Sun H."/>
            <person name="Jiao W.-B."/>
            <person name="Krause K."/>
            <person name="Campoy J.A."/>
            <person name="Goel M."/>
            <person name="Folz-Donahue K."/>
            <person name="Kukat C."/>
            <person name="Huettel B."/>
            <person name="Schneeberger K."/>
        </authorList>
    </citation>
    <scope>NUCLEOTIDE SEQUENCE [LARGE SCALE GENOMIC DNA]</scope>
    <source>
        <strain evidence="2">SolTubOtavaFocal</strain>
        <tissue evidence="2">Leaves</tissue>
    </source>
</reference>
<proteinExistence type="predicted"/>
<evidence type="ECO:0000313" key="2">
    <source>
        <dbReference type="EMBL" id="KAH0776626.1"/>
    </source>
</evidence>
<evidence type="ECO:0000313" key="3">
    <source>
        <dbReference type="Proteomes" id="UP000826656"/>
    </source>
</evidence>
<gene>
    <name evidence="2" type="ORF">KY290_008037</name>
</gene>
<feature type="region of interest" description="Disordered" evidence="1">
    <location>
        <begin position="1"/>
        <end position="22"/>
    </location>
</feature>
<protein>
    <submittedName>
        <fullName evidence="2">Uncharacterized protein</fullName>
    </submittedName>
</protein>
<evidence type="ECO:0000256" key="1">
    <source>
        <dbReference type="SAM" id="MobiDB-lite"/>
    </source>
</evidence>
<keyword evidence="3" id="KW-1185">Reference proteome</keyword>
<name>A0ABQ7W8M5_SOLTU</name>